<organism evidence="3 4">
    <name type="scientific">Salinimonas sediminis</name>
    <dbReference type="NCBI Taxonomy" id="2303538"/>
    <lineage>
        <taxon>Bacteria</taxon>
        <taxon>Pseudomonadati</taxon>
        <taxon>Pseudomonadota</taxon>
        <taxon>Gammaproteobacteria</taxon>
        <taxon>Alteromonadales</taxon>
        <taxon>Alteromonadaceae</taxon>
        <taxon>Alteromonas/Salinimonas group</taxon>
        <taxon>Salinimonas</taxon>
    </lineage>
</organism>
<dbReference type="RefSeq" id="WP_117315107.1">
    <property type="nucleotide sequence ID" value="NZ_CP031769.1"/>
</dbReference>
<gene>
    <name evidence="3" type="ORF">D0Y50_01210</name>
</gene>
<comment type="similarity">
    <text evidence="1">Belongs to the SIP oxidoreductase family.</text>
</comment>
<feature type="domain" description="FAD-binding FR-type" evidence="2">
    <location>
        <begin position="20"/>
        <end position="137"/>
    </location>
</feature>
<dbReference type="InterPro" id="IPR039374">
    <property type="entry name" value="SIP_fam"/>
</dbReference>
<dbReference type="Pfam" id="PF08021">
    <property type="entry name" value="FAD_binding_9"/>
    <property type="match status" value="1"/>
</dbReference>
<dbReference type="PROSITE" id="PS51384">
    <property type="entry name" value="FAD_FR"/>
    <property type="match status" value="1"/>
</dbReference>
<protein>
    <submittedName>
        <fullName evidence="3">Siderophore-interacting protein</fullName>
    </submittedName>
</protein>
<dbReference type="AlphaFoldDB" id="A0A346NHU9"/>
<dbReference type="OrthoDB" id="9814826at2"/>
<dbReference type="Proteomes" id="UP000262073">
    <property type="component" value="Chromosome"/>
</dbReference>
<dbReference type="KEGG" id="salm:D0Y50_01210"/>
<dbReference type="InterPro" id="IPR017938">
    <property type="entry name" value="Riboflavin_synthase-like_b-brl"/>
</dbReference>
<dbReference type="InterPro" id="IPR007037">
    <property type="entry name" value="SIP_rossman_dom"/>
</dbReference>
<dbReference type="InterPro" id="IPR017927">
    <property type="entry name" value="FAD-bd_FR_type"/>
</dbReference>
<dbReference type="PANTHER" id="PTHR30157">
    <property type="entry name" value="FERRIC REDUCTASE, NADPH-DEPENDENT"/>
    <property type="match status" value="1"/>
</dbReference>
<reference evidence="3 4" key="1">
    <citation type="submission" date="2018-08" db="EMBL/GenBank/DDBJ databases">
        <title>Salinimonas sediminis sp. nov., a piezophilic bacterium isolated from a deep-sea sediment sample from the New Britain Trench.</title>
        <authorList>
            <person name="Cao J."/>
        </authorList>
    </citation>
    <scope>NUCLEOTIDE SEQUENCE [LARGE SCALE GENOMIC DNA]</scope>
    <source>
        <strain evidence="3 4">N102</strain>
    </source>
</reference>
<accession>A0A346NHU9</accession>
<keyword evidence="4" id="KW-1185">Reference proteome</keyword>
<dbReference type="Gene3D" id="2.40.30.10">
    <property type="entry name" value="Translation factors"/>
    <property type="match status" value="1"/>
</dbReference>
<evidence type="ECO:0000313" key="3">
    <source>
        <dbReference type="EMBL" id="AXR05106.1"/>
    </source>
</evidence>
<dbReference type="Pfam" id="PF04954">
    <property type="entry name" value="SIP"/>
    <property type="match status" value="1"/>
</dbReference>
<dbReference type="Gene3D" id="3.40.50.80">
    <property type="entry name" value="Nucleotide-binding domain of ferredoxin-NADP reductase (FNR) module"/>
    <property type="match status" value="1"/>
</dbReference>
<dbReference type="InterPro" id="IPR039261">
    <property type="entry name" value="FNR_nucleotide-bd"/>
</dbReference>
<dbReference type="CDD" id="cd06193">
    <property type="entry name" value="siderophore_interacting"/>
    <property type="match status" value="1"/>
</dbReference>
<evidence type="ECO:0000259" key="2">
    <source>
        <dbReference type="PROSITE" id="PS51384"/>
    </source>
</evidence>
<name>A0A346NHU9_9ALTE</name>
<dbReference type="InterPro" id="IPR013113">
    <property type="entry name" value="SIP_FAD-bd"/>
</dbReference>
<dbReference type="GO" id="GO:0016491">
    <property type="term" value="F:oxidoreductase activity"/>
    <property type="evidence" value="ECO:0007669"/>
    <property type="project" value="InterPro"/>
</dbReference>
<dbReference type="EMBL" id="CP031769">
    <property type="protein sequence ID" value="AXR05106.1"/>
    <property type="molecule type" value="Genomic_DNA"/>
</dbReference>
<sequence length="261" mass="28310">MTTWQQLKNMFSPALANPEAQSFSLTVQKVSQVGAHVRRITLGGSAIRKLPQLRSGSCIRLLFETDGAPLQRAVSSTQTVLERPFTVRFCDRDMLLITIDVMLGGHLPDGPARRWANTVALGEAIQVKGPWLSAPLKDSTDWVLLAGEVAAIPAIAHHLEALHPATRGVVALHNTGMAENILLSKPVNMDIIWSNGRYASLPQLLQHIPRLKGTPAAWVGAMQRDVSPLHQWLEQALGVPQDALVVTPYDNTGQPQVAVAG</sequence>
<dbReference type="SUPFAM" id="SSF63380">
    <property type="entry name" value="Riboflavin synthase domain-like"/>
    <property type="match status" value="1"/>
</dbReference>
<evidence type="ECO:0000256" key="1">
    <source>
        <dbReference type="ARBA" id="ARBA00035644"/>
    </source>
</evidence>
<evidence type="ECO:0000313" key="4">
    <source>
        <dbReference type="Proteomes" id="UP000262073"/>
    </source>
</evidence>
<proteinExistence type="inferred from homology"/>
<dbReference type="PANTHER" id="PTHR30157:SF0">
    <property type="entry name" value="NADPH-DEPENDENT FERRIC-CHELATE REDUCTASE"/>
    <property type="match status" value="1"/>
</dbReference>